<feature type="region of interest" description="Disordered" evidence="2">
    <location>
        <begin position="275"/>
        <end position="301"/>
    </location>
</feature>
<protein>
    <submittedName>
        <fullName evidence="3">Uncharacterized protein</fullName>
    </submittedName>
</protein>
<dbReference type="RefSeq" id="XP_012182359.1">
    <property type="nucleotide sequence ID" value="XM_012326969.1"/>
</dbReference>
<dbReference type="GeneID" id="24097987"/>
<reference evidence="3 4" key="1">
    <citation type="journal article" date="2012" name="Appl. Environ. Microbiol.">
        <title>Short-read sequencing for genomic analysis of the brown rot fungus Fibroporia radiculosa.</title>
        <authorList>
            <person name="Tang J.D."/>
            <person name="Perkins A.D."/>
            <person name="Sonstegard T.S."/>
            <person name="Schroeder S.G."/>
            <person name="Burgess S.C."/>
            <person name="Diehl S.V."/>
        </authorList>
    </citation>
    <scope>NUCLEOTIDE SEQUENCE [LARGE SCALE GENOMIC DNA]</scope>
    <source>
        <strain evidence="3 4">TFFH 294</strain>
    </source>
</reference>
<evidence type="ECO:0000313" key="4">
    <source>
        <dbReference type="Proteomes" id="UP000006352"/>
    </source>
</evidence>
<dbReference type="InParanoid" id="J4IAK6"/>
<dbReference type="HOGENOM" id="CLU_495248_0_0_1"/>
<feature type="compositionally biased region" description="Polar residues" evidence="2">
    <location>
        <begin position="316"/>
        <end position="328"/>
    </location>
</feature>
<accession>J4IAK6</accession>
<evidence type="ECO:0000256" key="2">
    <source>
        <dbReference type="SAM" id="MobiDB-lite"/>
    </source>
</evidence>
<name>J4IAK6_9APHY</name>
<feature type="region of interest" description="Disordered" evidence="2">
    <location>
        <begin position="531"/>
        <end position="550"/>
    </location>
</feature>
<keyword evidence="1" id="KW-0175">Coiled coil</keyword>
<gene>
    <name evidence="3" type="ORF">FIBRA_05196</name>
</gene>
<proteinExistence type="predicted"/>
<dbReference type="EMBL" id="HE797101">
    <property type="protein sequence ID" value="CCM03076.1"/>
    <property type="molecule type" value="Genomic_DNA"/>
</dbReference>
<sequence>MPNDELCSVRSWDMLEANSHSPALSYASDMHVAGKTLHCINGMDAARLAIPASSGSSGRLSPRLTHSSIRMAHASNGEFPLLFNDGHDLQESSTPRSAPADDDWCALLAQVQQVIQAEKALFISGLLIKDVLWMHEHAHRRLKLVEEIQKLQQAVKNIRPSGWYPGTDLSGFGDASSDGFSLLSEPGIGEAIRHPRTFIESASNGSCIGFREGVHASTSPEWDDWCELQERYGINELEGSACDRIHAKRSDLTISHALDNILGVDLGGVTGDLRTDSTVATTPDAQSNPEFSSQQTETGGGVMGQLVWDQGAMAVTTSQSDSGPSTVDDTSRARSPQPGAQLKDRWVRSTIRPLGPRRKGQRSRAATFPNNSVFHGKPPPQELSVTVCPTPTVSKNEPRRSPPLTRLSRTLRSAEDRIIASFGKDLETQRILLDADRKKVEDERKELEDARMRLSVERFRLNCERIEFDRMRKAEMMPPPALSAIASDPTKRFGGLRFRQPLDPRVETLCTAMDEMDYAIPPLSQWIRPECGSQWKDDSHGWTANPEAES</sequence>
<feature type="region of interest" description="Disordered" evidence="2">
    <location>
        <begin position="316"/>
        <end position="404"/>
    </location>
</feature>
<evidence type="ECO:0000313" key="3">
    <source>
        <dbReference type="EMBL" id="CCM03076.1"/>
    </source>
</evidence>
<dbReference type="Proteomes" id="UP000006352">
    <property type="component" value="Unassembled WGS sequence"/>
</dbReference>
<organism evidence="3 4">
    <name type="scientific">Fibroporia radiculosa</name>
    <dbReference type="NCBI Taxonomy" id="599839"/>
    <lineage>
        <taxon>Eukaryota</taxon>
        <taxon>Fungi</taxon>
        <taxon>Dikarya</taxon>
        <taxon>Basidiomycota</taxon>
        <taxon>Agaricomycotina</taxon>
        <taxon>Agaricomycetes</taxon>
        <taxon>Polyporales</taxon>
        <taxon>Fibroporiaceae</taxon>
        <taxon>Fibroporia</taxon>
    </lineage>
</organism>
<dbReference type="AlphaFoldDB" id="J4IAK6"/>
<feature type="compositionally biased region" description="Polar residues" evidence="2">
    <location>
        <begin position="383"/>
        <end position="395"/>
    </location>
</feature>
<evidence type="ECO:0000256" key="1">
    <source>
        <dbReference type="SAM" id="Coils"/>
    </source>
</evidence>
<feature type="coiled-coil region" evidence="1">
    <location>
        <begin position="430"/>
        <end position="457"/>
    </location>
</feature>
<feature type="compositionally biased region" description="Polar residues" evidence="2">
    <location>
        <begin position="276"/>
        <end position="297"/>
    </location>
</feature>
<keyword evidence="4" id="KW-1185">Reference proteome</keyword>